<gene>
    <name evidence="6" type="ordered locus">Arnit_2462</name>
</gene>
<organism evidence="6 7">
    <name type="scientific">Arcobacter nitrofigilis (strain ATCC 33309 / DSM 7299 / CCUG 15893 / LMG 7604 / NCTC 12251 / CI)</name>
    <name type="common">Campylobacter nitrofigilis</name>
    <dbReference type="NCBI Taxonomy" id="572480"/>
    <lineage>
        <taxon>Bacteria</taxon>
        <taxon>Pseudomonadati</taxon>
        <taxon>Campylobacterota</taxon>
        <taxon>Epsilonproteobacteria</taxon>
        <taxon>Campylobacterales</taxon>
        <taxon>Arcobacteraceae</taxon>
        <taxon>Arcobacter</taxon>
    </lineage>
</organism>
<dbReference type="InterPro" id="IPR036909">
    <property type="entry name" value="Cyt_c-like_dom_sf"/>
</dbReference>
<dbReference type="Proteomes" id="UP000000939">
    <property type="component" value="Chromosome"/>
</dbReference>
<evidence type="ECO:0000256" key="2">
    <source>
        <dbReference type="ARBA" id="ARBA00022723"/>
    </source>
</evidence>
<dbReference type="InterPro" id="IPR009056">
    <property type="entry name" value="Cyt_c-like_dom"/>
</dbReference>
<dbReference type="OrthoDB" id="5340148at2"/>
<dbReference type="AlphaFoldDB" id="D5UZ60"/>
<dbReference type="SUPFAM" id="SSF46626">
    <property type="entry name" value="Cytochrome c"/>
    <property type="match status" value="1"/>
</dbReference>
<feature type="domain" description="Cytochrome c" evidence="5">
    <location>
        <begin position="122"/>
        <end position="204"/>
    </location>
</feature>
<name>D5UZ60_ARCNC</name>
<dbReference type="eggNOG" id="COG2863">
    <property type="taxonomic scope" value="Bacteria"/>
</dbReference>
<evidence type="ECO:0000259" key="5">
    <source>
        <dbReference type="PROSITE" id="PS51007"/>
    </source>
</evidence>
<evidence type="ECO:0000256" key="4">
    <source>
        <dbReference type="PROSITE-ProRule" id="PRU00433"/>
    </source>
</evidence>
<dbReference type="RefSeq" id="WP_013136257.1">
    <property type="nucleotide sequence ID" value="NC_014166.1"/>
</dbReference>
<dbReference type="EMBL" id="CP001999">
    <property type="protein sequence ID" value="ADG94112.1"/>
    <property type="molecule type" value="Genomic_DNA"/>
</dbReference>
<dbReference type="PROSITE" id="PS51007">
    <property type="entry name" value="CYTC"/>
    <property type="match status" value="1"/>
</dbReference>
<evidence type="ECO:0000313" key="6">
    <source>
        <dbReference type="EMBL" id="ADG94112.1"/>
    </source>
</evidence>
<sequence length="205" mass="22324" precursor="true">MKKVLLGSVVALFIFAGCNESSEETQKVQKVEKASEQTTTVNDTKKNIEIIKEKSNDIINSSKEIAKAVKEETLKAVDDSKDATKDAIAKAKEVSVDVVKQANDVAKDISKSIDNAITPKDETDERIKTLFVKCAGCHGKNGELHALGKSQKIGEWDESKIENALLGYKDGTYGGDMKGIMKGQVMQLNEADIKALSKYISKIGK</sequence>
<dbReference type="Gene3D" id="1.10.760.10">
    <property type="entry name" value="Cytochrome c-like domain"/>
    <property type="match status" value="1"/>
</dbReference>
<dbReference type="GO" id="GO:0046872">
    <property type="term" value="F:metal ion binding"/>
    <property type="evidence" value="ECO:0007669"/>
    <property type="project" value="UniProtKB-KW"/>
</dbReference>
<keyword evidence="3 4" id="KW-0408">Iron</keyword>
<proteinExistence type="predicted"/>
<keyword evidence="2 4" id="KW-0479">Metal-binding</keyword>
<dbReference type="KEGG" id="ant:Arnit_2462"/>
<accession>D5UZ60</accession>
<dbReference type="HOGENOM" id="CLU_106585_0_0_7"/>
<dbReference type="GO" id="GO:0009055">
    <property type="term" value="F:electron transfer activity"/>
    <property type="evidence" value="ECO:0007669"/>
    <property type="project" value="InterPro"/>
</dbReference>
<dbReference type="PROSITE" id="PS51257">
    <property type="entry name" value="PROKAR_LIPOPROTEIN"/>
    <property type="match status" value="1"/>
</dbReference>
<evidence type="ECO:0000256" key="3">
    <source>
        <dbReference type="ARBA" id="ARBA00023004"/>
    </source>
</evidence>
<evidence type="ECO:0000313" key="7">
    <source>
        <dbReference type="Proteomes" id="UP000000939"/>
    </source>
</evidence>
<reference evidence="6 7" key="1">
    <citation type="journal article" date="2010" name="Stand. Genomic Sci.">
        <title>Complete genome sequence of Arcobacter nitrofigilis type strain (CI).</title>
        <authorList>
            <person name="Pati A."/>
            <person name="Gronow S."/>
            <person name="Lapidus A."/>
            <person name="Copeland A."/>
            <person name="Glavina Del Rio T."/>
            <person name="Nolan M."/>
            <person name="Lucas S."/>
            <person name="Tice H."/>
            <person name="Cheng J.F."/>
            <person name="Han C."/>
            <person name="Chertkov O."/>
            <person name="Bruce D."/>
            <person name="Tapia R."/>
            <person name="Goodwin L."/>
            <person name="Pitluck S."/>
            <person name="Liolios K."/>
            <person name="Ivanova N."/>
            <person name="Mavromatis K."/>
            <person name="Chen A."/>
            <person name="Palaniappan K."/>
            <person name="Land M."/>
            <person name="Hauser L."/>
            <person name="Chang Y.J."/>
            <person name="Jeffries C.D."/>
            <person name="Detter J.C."/>
            <person name="Rohde M."/>
            <person name="Goker M."/>
            <person name="Bristow J."/>
            <person name="Eisen J.A."/>
            <person name="Markowitz V."/>
            <person name="Hugenholtz P."/>
            <person name="Klenk H.P."/>
            <person name="Kyrpides N.C."/>
        </authorList>
    </citation>
    <scope>NUCLEOTIDE SEQUENCE [LARGE SCALE GENOMIC DNA]</scope>
    <source>
        <strain evidence="7">ATCC 33309 / DSM 7299 / CCUG 15893 / LMG 7604 / NCTC 12251 / CI</strain>
    </source>
</reference>
<dbReference type="GO" id="GO:0020037">
    <property type="term" value="F:heme binding"/>
    <property type="evidence" value="ECO:0007669"/>
    <property type="project" value="InterPro"/>
</dbReference>
<protein>
    <submittedName>
        <fullName evidence="6">Cytochrome c</fullName>
    </submittedName>
</protein>
<keyword evidence="7" id="KW-1185">Reference proteome</keyword>
<dbReference type="Pfam" id="PF00034">
    <property type="entry name" value="Cytochrom_C"/>
    <property type="match status" value="1"/>
</dbReference>
<keyword evidence="1 4" id="KW-0349">Heme</keyword>
<evidence type="ECO:0000256" key="1">
    <source>
        <dbReference type="ARBA" id="ARBA00022617"/>
    </source>
</evidence>
<dbReference type="STRING" id="572480.Arnit_2462"/>